<reference evidence="1 2" key="1">
    <citation type="journal article" date="2020" name="IScience">
        <title>Genome Sequencing of the Endangered Kingdonia uniflora (Circaeasteraceae, Ranunculales) Reveals Potential Mechanisms of Evolutionary Specialization.</title>
        <authorList>
            <person name="Sun Y."/>
            <person name="Deng T."/>
            <person name="Zhang A."/>
            <person name="Moore M.J."/>
            <person name="Landis J.B."/>
            <person name="Lin N."/>
            <person name="Zhang H."/>
            <person name="Zhang X."/>
            <person name="Huang J."/>
            <person name="Zhang X."/>
            <person name="Sun H."/>
            <person name="Wang H."/>
        </authorList>
    </citation>
    <scope>NUCLEOTIDE SEQUENCE [LARGE SCALE GENOMIC DNA]</scope>
    <source>
        <strain evidence="1">TB1705</strain>
        <tissue evidence="1">Leaf</tissue>
    </source>
</reference>
<proteinExistence type="predicted"/>
<dbReference type="EMBL" id="JACGCM010000262">
    <property type="protein sequence ID" value="KAF6174529.1"/>
    <property type="molecule type" value="Genomic_DNA"/>
</dbReference>
<organism evidence="1 2">
    <name type="scientific">Kingdonia uniflora</name>
    <dbReference type="NCBI Taxonomy" id="39325"/>
    <lineage>
        <taxon>Eukaryota</taxon>
        <taxon>Viridiplantae</taxon>
        <taxon>Streptophyta</taxon>
        <taxon>Embryophyta</taxon>
        <taxon>Tracheophyta</taxon>
        <taxon>Spermatophyta</taxon>
        <taxon>Magnoliopsida</taxon>
        <taxon>Ranunculales</taxon>
        <taxon>Circaeasteraceae</taxon>
        <taxon>Kingdonia</taxon>
    </lineage>
</organism>
<protein>
    <submittedName>
        <fullName evidence="1">Uncharacterized protein</fullName>
    </submittedName>
</protein>
<dbReference type="Proteomes" id="UP000541444">
    <property type="component" value="Unassembled WGS sequence"/>
</dbReference>
<keyword evidence="2" id="KW-1185">Reference proteome</keyword>
<gene>
    <name evidence="1" type="ORF">GIB67_004723</name>
</gene>
<sequence length="111" mass="12658">MSQIDVFNFEGNDDILPPQIISAPPGLRTSSSDGMHADRGTRFILVVKDTIQQLTPEVISHFGATVLAKIFHFYDEYVEILIKALPGPSEDENLVEKYNMICFPLKFEWWN</sequence>
<evidence type="ECO:0000313" key="2">
    <source>
        <dbReference type="Proteomes" id="UP000541444"/>
    </source>
</evidence>
<evidence type="ECO:0000313" key="1">
    <source>
        <dbReference type="EMBL" id="KAF6174529.1"/>
    </source>
</evidence>
<comment type="caution">
    <text evidence="1">The sequence shown here is derived from an EMBL/GenBank/DDBJ whole genome shotgun (WGS) entry which is preliminary data.</text>
</comment>
<dbReference type="AlphaFoldDB" id="A0A7J7P511"/>
<name>A0A7J7P511_9MAGN</name>
<accession>A0A7J7P511</accession>